<dbReference type="InParanoid" id="A0A6L2PI51"/>
<feature type="compositionally biased region" description="Polar residues" evidence="1">
    <location>
        <begin position="52"/>
        <end position="72"/>
    </location>
</feature>
<keyword evidence="3" id="KW-1185">Reference proteome</keyword>
<evidence type="ECO:0000256" key="1">
    <source>
        <dbReference type="SAM" id="MobiDB-lite"/>
    </source>
</evidence>
<reference evidence="3" key="1">
    <citation type="submission" date="2020-01" db="EMBL/GenBank/DDBJ databases">
        <title>Draft genome sequence of the Termite Coptotermes fromosanus.</title>
        <authorList>
            <person name="Itakura S."/>
            <person name="Yosikawa Y."/>
            <person name="Umezawa K."/>
        </authorList>
    </citation>
    <scope>NUCLEOTIDE SEQUENCE [LARGE SCALE GENOMIC DNA]</scope>
</reference>
<organism evidence="2 3">
    <name type="scientific">Coptotermes formosanus</name>
    <name type="common">Formosan subterranean termite</name>
    <dbReference type="NCBI Taxonomy" id="36987"/>
    <lineage>
        <taxon>Eukaryota</taxon>
        <taxon>Metazoa</taxon>
        <taxon>Ecdysozoa</taxon>
        <taxon>Arthropoda</taxon>
        <taxon>Hexapoda</taxon>
        <taxon>Insecta</taxon>
        <taxon>Pterygota</taxon>
        <taxon>Neoptera</taxon>
        <taxon>Polyneoptera</taxon>
        <taxon>Dictyoptera</taxon>
        <taxon>Blattodea</taxon>
        <taxon>Blattoidea</taxon>
        <taxon>Termitoidae</taxon>
        <taxon>Rhinotermitidae</taxon>
        <taxon>Coptotermes</taxon>
    </lineage>
</organism>
<protein>
    <submittedName>
        <fullName evidence="2">Uncharacterized protein</fullName>
    </submittedName>
</protein>
<gene>
    <name evidence="2" type="ORF">Cfor_08567</name>
</gene>
<evidence type="ECO:0000313" key="2">
    <source>
        <dbReference type="EMBL" id="GFG32084.1"/>
    </source>
</evidence>
<comment type="caution">
    <text evidence="2">The sequence shown here is derived from an EMBL/GenBank/DDBJ whole genome shotgun (WGS) entry which is preliminary data.</text>
</comment>
<evidence type="ECO:0000313" key="3">
    <source>
        <dbReference type="Proteomes" id="UP000502823"/>
    </source>
</evidence>
<feature type="non-terminal residue" evidence="2">
    <location>
        <position position="1"/>
    </location>
</feature>
<accession>A0A6L2PI51</accession>
<dbReference type="EMBL" id="BLKM01011093">
    <property type="protein sequence ID" value="GFG32084.1"/>
    <property type="molecule type" value="Genomic_DNA"/>
</dbReference>
<dbReference type="Proteomes" id="UP000502823">
    <property type="component" value="Unassembled WGS sequence"/>
</dbReference>
<proteinExistence type="predicted"/>
<sequence>EPEPIRGRNVDSHLLAGSHGVWQGVFDPGCKFYKNRKGSSPQTVCLLEKTPTSTHAYDVQSSGSAGELSEQQFRSKRRYHPGAQDGDKLTNDNRGLLLHREDDSSVGTPWIGVVQT</sequence>
<feature type="region of interest" description="Disordered" evidence="1">
    <location>
        <begin position="52"/>
        <end position="116"/>
    </location>
</feature>
<name>A0A6L2PI51_COPFO</name>
<dbReference type="AlphaFoldDB" id="A0A6L2PI51"/>